<sequence length="216" mass="23803">MSSERVTQAERSNYTLARTFVSELPSGPITVRLMQRLDPLADDRIGVAEAETCQHCGGDLRLPPEVTILGTPPEHHIEPDEPPTEDVHLDPQLPRIARHAMEIAVQVLAAERPATHLMRVAEGSVARYLQVLSQRLRDGRARRATARLLSCHVSQPHEGAAELAGTVKVSGGAVLAFAARMELHKTGWRMEQIRVPEPTRGVAQRALSSSRERCKI</sequence>
<organism evidence="1 2">
    <name type="scientific">Pseudonocardia ammonioxydans</name>
    <dbReference type="NCBI Taxonomy" id="260086"/>
    <lineage>
        <taxon>Bacteria</taxon>
        <taxon>Bacillati</taxon>
        <taxon>Actinomycetota</taxon>
        <taxon>Actinomycetes</taxon>
        <taxon>Pseudonocardiales</taxon>
        <taxon>Pseudonocardiaceae</taxon>
        <taxon>Pseudonocardia</taxon>
    </lineage>
</organism>
<dbReference type="InterPro" id="IPR045596">
    <property type="entry name" value="DUF6459"/>
</dbReference>
<dbReference type="RefSeq" id="WP_093353652.1">
    <property type="nucleotide sequence ID" value="NZ_FOUY01000047.1"/>
</dbReference>
<dbReference type="Pfam" id="PF20060">
    <property type="entry name" value="DUF6459"/>
    <property type="match status" value="1"/>
</dbReference>
<protein>
    <submittedName>
        <fullName evidence="1">Uncharacterized protein</fullName>
    </submittedName>
</protein>
<evidence type="ECO:0000313" key="1">
    <source>
        <dbReference type="EMBL" id="SFO35801.1"/>
    </source>
</evidence>
<dbReference type="Proteomes" id="UP000199614">
    <property type="component" value="Unassembled WGS sequence"/>
</dbReference>
<reference evidence="1 2" key="1">
    <citation type="submission" date="2016-10" db="EMBL/GenBank/DDBJ databases">
        <authorList>
            <person name="de Groot N.N."/>
        </authorList>
    </citation>
    <scope>NUCLEOTIDE SEQUENCE [LARGE SCALE GENOMIC DNA]</scope>
    <source>
        <strain evidence="1 2">CGMCC 4.1877</strain>
    </source>
</reference>
<proteinExistence type="predicted"/>
<accession>A0A1I5GJN5</accession>
<dbReference type="EMBL" id="FOUY01000047">
    <property type="protein sequence ID" value="SFO35801.1"/>
    <property type="molecule type" value="Genomic_DNA"/>
</dbReference>
<evidence type="ECO:0000313" key="2">
    <source>
        <dbReference type="Proteomes" id="UP000199614"/>
    </source>
</evidence>
<dbReference type="AlphaFoldDB" id="A0A1I5GJN5"/>
<keyword evidence="2" id="KW-1185">Reference proteome</keyword>
<name>A0A1I5GJN5_PSUAM</name>
<dbReference type="STRING" id="260086.SAMN05216207_104710"/>
<gene>
    <name evidence="1" type="ORF">SAMN05216207_104710</name>
</gene>
<dbReference type="OrthoDB" id="3694049at2"/>